<feature type="region of interest" description="Disordered" evidence="4">
    <location>
        <begin position="381"/>
        <end position="403"/>
    </location>
</feature>
<dbReference type="CDD" id="cd00067">
    <property type="entry name" value="GAL4"/>
    <property type="match status" value="1"/>
</dbReference>
<dbReference type="SMART" id="SM00066">
    <property type="entry name" value="GAL4"/>
    <property type="match status" value="1"/>
</dbReference>
<name>A0A8H3U5B8_VENIN</name>
<dbReference type="PROSITE" id="PS50048">
    <property type="entry name" value="ZN2_CY6_FUNGAL_2"/>
    <property type="match status" value="1"/>
</dbReference>
<feature type="region of interest" description="Disordered" evidence="4">
    <location>
        <begin position="1"/>
        <end position="27"/>
    </location>
</feature>
<dbReference type="PANTHER" id="PTHR31001:SF58">
    <property type="entry name" value="ZN(II)2CYS6 TRANSCRIPTION FACTOR (EUROFUNG)"/>
    <property type="match status" value="1"/>
</dbReference>
<feature type="compositionally biased region" description="Polar residues" evidence="4">
    <location>
        <begin position="91"/>
        <end position="101"/>
    </location>
</feature>
<dbReference type="InterPro" id="IPR036864">
    <property type="entry name" value="Zn2-C6_fun-type_DNA-bd_sf"/>
</dbReference>
<dbReference type="Pfam" id="PF00172">
    <property type="entry name" value="Zn_clus"/>
    <property type="match status" value="1"/>
</dbReference>
<proteinExistence type="predicted"/>
<evidence type="ECO:0000313" key="7">
    <source>
        <dbReference type="Proteomes" id="UP000433883"/>
    </source>
</evidence>
<dbReference type="GO" id="GO:0006351">
    <property type="term" value="P:DNA-templated transcription"/>
    <property type="evidence" value="ECO:0007669"/>
    <property type="project" value="InterPro"/>
</dbReference>
<feature type="domain" description="Zn(2)-C6 fungal-type" evidence="5">
    <location>
        <begin position="33"/>
        <end position="64"/>
    </location>
</feature>
<dbReference type="InterPro" id="IPR050613">
    <property type="entry name" value="Sec_Metabolite_Reg"/>
</dbReference>
<dbReference type="Pfam" id="PF04082">
    <property type="entry name" value="Fungal_trans"/>
    <property type="match status" value="1"/>
</dbReference>
<sequence>MLQISNLTPDSFADGADPPDVQRPRKRQRKVLSCDACHRQKVKCDRKLPCSRCVAGNREDRCVYEGGNEPSAVAIANHLKNPTAVMHQPSPAASDSPTAIQPTRRPVGTTWRKGRARFSGMTHWAQLAFQFEEAAPFMRGSELASLMNKVKQLKTFYPPKRLRSFPFGDAGGDSVLSAHPRLSFLPPRSLAEQLVENYISTYETIHPLLDIPTFRDEFSRLWTQPESVTDAWLVQVYLMIALSCYSAHDISFVGVVDGHAGLSERCVDGAEAAIMARGLFVTKPDLTILRAFCMLLIAKRIDIITLDDLGSQWTLLGFVQRVAMSIYLHIGTAAFPTMPEAEATARSRIWNTIMILDAYVSLDSGMPMLIRPDDYTPSALLGPEAAASPTTQSESSDGAKSSDPLQNLLAEAMPTITLVLNKVNSPSPTLDPVQLLACGRTIRQFLNKAQSSLPFPQNRLVEVLLLRCSIAIHQPRPLEGGSTEEPSPTLLRTLNQNSLALLQMQRTLCEQPSRQWLADLFHRDFGIAGLVVAVGLRKHTFNDKLVDAQFSRTAAWVAFKGVHAMVKENVLRSRHYFKIFRSFSVLTGILEALETGASIREAVYKSGLMVLSHVEESVGRQFESKVFETLPLDPILTGQPDVNFDPSSFGFDDFINDFFW</sequence>
<comment type="subcellular location">
    <subcellularLocation>
        <location evidence="1">Nucleus</location>
    </subcellularLocation>
</comment>
<feature type="compositionally biased region" description="Polar residues" evidence="4">
    <location>
        <begin position="388"/>
        <end position="403"/>
    </location>
</feature>
<protein>
    <recommendedName>
        <fullName evidence="5">Zn(2)-C6 fungal-type domain-containing protein</fullName>
    </recommendedName>
</protein>
<evidence type="ECO:0000256" key="1">
    <source>
        <dbReference type="ARBA" id="ARBA00004123"/>
    </source>
</evidence>
<dbReference type="GO" id="GO:0005634">
    <property type="term" value="C:nucleus"/>
    <property type="evidence" value="ECO:0007669"/>
    <property type="project" value="UniProtKB-SubCell"/>
</dbReference>
<evidence type="ECO:0000256" key="3">
    <source>
        <dbReference type="ARBA" id="ARBA00023242"/>
    </source>
</evidence>
<keyword evidence="2" id="KW-0479">Metal-binding</keyword>
<evidence type="ECO:0000256" key="4">
    <source>
        <dbReference type="SAM" id="MobiDB-lite"/>
    </source>
</evidence>
<dbReference type="Gene3D" id="4.10.240.10">
    <property type="entry name" value="Zn(2)-C6 fungal-type DNA-binding domain"/>
    <property type="match status" value="1"/>
</dbReference>
<reference evidence="6 7" key="1">
    <citation type="submission" date="2019-11" db="EMBL/GenBank/DDBJ databases">
        <title>Venturia inaequalis Genome Resource.</title>
        <authorList>
            <person name="Lichtner F.J."/>
        </authorList>
    </citation>
    <scope>NUCLEOTIDE SEQUENCE [LARGE SCALE GENOMIC DNA]</scope>
    <source>
        <strain evidence="6">Bline_iso_100314</strain>
    </source>
</reference>
<dbReference type="GO" id="GO:0003677">
    <property type="term" value="F:DNA binding"/>
    <property type="evidence" value="ECO:0007669"/>
    <property type="project" value="InterPro"/>
</dbReference>
<feature type="region of interest" description="Disordered" evidence="4">
    <location>
        <begin position="87"/>
        <end position="106"/>
    </location>
</feature>
<comment type="caution">
    <text evidence="6">The sequence shown here is derived from an EMBL/GenBank/DDBJ whole genome shotgun (WGS) entry which is preliminary data.</text>
</comment>
<dbReference type="PROSITE" id="PS00463">
    <property type="entry name" value="ZN2_CY6_FUNGAL_1"/>
    <property type="match status" value="1"/>
</dbReference>
<evidence type="ECO:0000256" key="2">
    <source>
        <dbReference type="ARBA" id="ARBA00022723"/>
    </source>
</evidence>
<gene>
    <name evidence="6" type="ORF">BLS_009367</name>
</gene>
<dbReference type="EMBL" id="WNWQ01000854">
    <property type="protein sequence ID" value="KAE9963366.1"/>
    <property type="molecule type" value="Genomic_DNA"/>
</dbReference>
<dbReference type="CDD" id="cd12148">
    <property type="entry name" value="fungal_TF_MHR"/>
    <property type="match status" value="1"/>
</dbReference>
<accession>A0A8H3U5B8</accession>
<dbReference type="GO" id="GO:0008270">
    <property type="term" value="F:zinc ion binding"/>
    <property type="evidence" value="ECO:0007669"/>
    <property type="project" value="InterPro"/>
</dbReference>
<keyword evidence="3" id="KW-0539">Nucleus</keyword>
<dbReference type="Proteomes" id="UP000433883">
    <property type="component" value="Unassembled WGS sequence"/>
</dbReference>
<dbReference type="AlphaFoldDB" id="A0A8H3U5B8"/>
<dbReference type="SUPFAM" id="SSF57701">
    <property type="entry name" value="Zn2/Cys6 DNA-binding domain"/>
    <property type="match status" value="1"/>
</dbReference>
<dbReference type="InterPro" id="IPR001138">
    <property type="entry name" value="Zn2Cys6_DnaBD"/>
</dbReference>
<dbReference type="OrthoDB" id="4337792at2759"/>
<dbReference type="PANTHER" id="PTHR31001">
    <property type="entry name" value="UNCHARACTERIZED TRANSCRIPTIONAL REGULATORY PROTEIN"/>
    <property type="match status" value="1"/>
</dbReference>
<evidence type="ECO:0000313" key="6">
    <source>
        <dbReference type="EMBL" id="KAE9963366.1"/>
    </source>
</evidence>
<organism evidence="6 7">
    <name type="scientific">Venturia inaequalis</name>
    <name type="common">Apple scab fungus</name>
    <dbReference type="NCBI Taxonomy" id="5025"/>
    <lineage>
        <taxon>Eukaryota</taxon>
        <taxon>Fungi</taxon>
        <taxon>Dikarya</taxon>
        <taxon>Ascomycota</taxon>
        <taxon>Pezizomycotina</taxon>
        <taxon>Dothideomycetes</taxon>
        <taxon>Pleosporomycetidae</taxon>
        <taxon>Venturiales</taxon>
        <taxon>Venturiaceae</taxon>
        <taxon>Venturia</taxon>
    </lineage>
</organism>
<evidence type="ECO:0000259" key="5">
    <source>
        <dbReference type="PROSITE" id="PS50048"/>
    </source>
</evidence>
<dbReference type="InterPro" id="IPR007219">
    <property type="entry name" value="XnlR_reg_dom"/>
</dbReference>
<dbReference type="GO" id="GO:0000981">
    <property type="term" value="F:DNA-binding transcription factor activity, RNA polymerase II-specific"/>
    <property type="evidence" value="ECO:0007669"/>
    <property type="project" value="InterPro"/>
</dbReference>